<evidence type="ECO:0000313" key="2">
    <source>
        <dbReference type="Proteomes" id="UP000655751"/>
    </source>
</evidence>
<dbReference type="RefSeq" id="WP_196151755.1">
    <property type="nucleotide sequence ID" value="NZ_JADMLG010000011.1"/>
</dbReference>
<reference evidence="1" key="1">
    <citation type="submission" date="2020-11" db="EMBL/GenBank/DDBJ databases">
        <title>Nocardia NEAU-351.nov., a novel actinomycete isolated from the cow dung.</title>
        <authorList>
            <person name="Zhang X."/>
        </authorList>
    </citation>
    <scope>NUCLEOTIDE SEQUENCE</scope>
    <source>
        <strain evidence="1">NEAU-351</strain>
    </source>
</reference>
<protein>
    <recommendedName>
        <fullName evidence="3">WXG100 family type VII secretion target</fullName>
    </recommendedName>
</protein>
<organism evidence="1 2">
    <name type="scientific">Nocardia bovistercoris</name>
    <dbReference type="NCBI Taxonomy" id="2785916"/>
    <lineage>
        <taxon>Bacteria</taxon>
        <taxon>Bacillati</taxon>
        <taxon>Actinomycetota</taxon>
        <taxon>Actinomycetes</taxon>
        <taxon>Mycobacteriales</taxon>
        <taxon>Nocardiaceae</taxon>
        <taxon>Nocardia</taxon>
    </lineage>
</organism>
<dbReference type="AlphaFoldDB" id="A0A931IFD0"/>
<gene>
    <name evidence="1" type="ORF">IT779_24495</name>
</gene>
<evidence type="ECO:0008006" key="3">
    <source>
        <dbReference type="Google" id="ProtNLM"/>
    </source>
</evidence>
<dbReference type="Proteomes" id="UP000655751">
    <property type="component" value="Unassembled WGS sequence"/>
</dbReference>
<accession>A0A931IFD0</accession>
<keyword evidence="2" id="KW-1185">Reference proteome</keyword>
<proteinExistence type="predicted"/>
<dbReference type="EMBL" id="JADMLG010000011">
    <property type="protein sequence ID" value="MBH0779431.1"/>
    <property type="molecule type" value="Genomic_DNA"/>
</dbReference>
<name>A0A931IFD0_9NOCA</name>
<sequence length="266" mass="29147">MTDLVSVESLRTAIDNLETKIDEWKQVPDKLNDTVDGLRNAGIFNAGALAAYQFATGYRDKAQDLLQDLFELFQQIIDGIAAPFSFIDYAADWQSVGASIRKAYGEQDDQSVSIEGYWKGAAKNKFAAARANQMKAMTGMESLTDKVHTNLLDLAKSGLDLYITVFDKITGLLAKLVTAVEQTGSIVFTYMGAPELVAVLNDTIKTVADLISAMVKSVASQMIAANEFDNLSDNPWGVPHNRWPQSEADSYDGVTDRGDEAWEVAR</sequence>
<comment type="caution">
    <text evidence="1">The sequence shown here is derived from an EMBL/GenBank/DDBJ whole genome shotgun (WGS) entry which is preliminary data.</text>
</comment>
<evidence type="ECO:0000313" key="1">
    <source>
        <dbReference type="EMBL" id="MBH0779431.1"/>
    </source>
</evidence>